<gene>
    <name evidence="2" type="ORF">SAMN05661099_3238</name>
</gene>
<feature type="chain" id="PRO_5012911016" evidence="1">
    <location>
        <begin position="19"/>
        <end position="317"/>
    </location>
</feature>
<keyword evidence="3" id="KW-1185">Reference proteome</keyword>
<name>A0A1T5EWT4_9SPHI</name>
<dbReference type="RefSeq" id="WP_079703748.1">
    <property type="nucleotide sequence ID" value="NZ_FUYR01000005.1"/>
</dbReference>
<organism evidence="2 3">
    <name type="scientific">Daejeonella lutea</name>
    <dbReference type="NCBI Taxonomy" id="572036"/>
    <lineage>
        <taxon>Bacteria</taxon>
        <taxon>Pseudomonadati</taxon>
        <taxon>Bacteroidota</taxon>
        <taxon>Sphingobacteriia</taxon>
        <taxon>Sphingobacteriales</taxon>
        <taxon>Sphingobacteriaceae</taxon>
        <taxon>Daejeonella</taxon>
    </lineage>
</organism>
<keyword evidence="1" id="KW-0732">Signal</keyword>
<evidence type="ECO:0000313" key="3">
    <source>
        <dbReference type="Proteomes" id="UP000189981"/>
    </source>
</evidence>
<sequence length="317" mass="35029">MKRLLLCCAILFSFTAYSQEPDKALIRVLYTFNHIHDTLNRDKPRTENMLLIAGRNASVYTSNDKISQNANRLKQIQEQIKNSAGGPTQIRVEQTSSRPITRTDNYFFARENKFITVENLFNNYLIEEKAPVIDWKISKDTMTISGIQTQKATARFKGRNWIAWYAPDMPFQSGPWKLNGLPGLIIEAYDDKKEVQFLFAGTEKPQVSAEASAAGGHITGPSGATVMIGGMDNNLYAGAEVKLPADGIKTTQKDFDKLKETRDKDPQGFMKAQMAARGISGANITIRQGSPSGPTGAAGVTRPTIVINNPIELPEAK</sequence>
<feature type="signal peptide" evidence="1">
    <location>
        <begin position="1"/>
        <end position="18"/>
    </location>
</feature>
<accession>A0A1T5EWT4</accession>
<dbReference type="STRING" id="572036.SAMN05661099_3238"/>
<evidence type="ECO:0000313" key="2">
    <source>
        <dbReference type="EMBL" id="SKB88376.1"/>
    </source>
</evidence>
<dbReference type="AlphaFoldDB" id="A0A1T5EWT4"/>
<proteinExistence type="predicted"/>
<dbReference type="Proteomes" id="UP000189981">
    <property type="component" value="Unassembled WGS sequence"/>
</dbReference>
<dbReference type="Pfam" id="PF09697">
    <property type="entry name" value="Porph_ging"/>
    <property type="match status" value="1"/>
</dbReference>
<evidence type="ECO:0000256" key="1">
    <source>
        <dbReference type="SAM" id="SignalP"/>
    </source>
</evidence>
<dbReference type="NCBIfam" id="TIGR01200">
    <property type="entry name" value="GLPGLI"/>
    <property type="match status" value="1"/>
</dbReference>
<dbReference type="EMBL" id="FUYR01000005">
    <property type="protein sequence ID" value="SKB88376.1"/>
    <property type="molecule type" value="Genomic_DNA"/>
</dbReference>
<protein>
    <submittedName>
        <fullName evidence="2">GLPGLI family protein</fullName>
    </submittedName>
</protein>
<dbReference type="OrthoDB" id="1440774at2"/>
<reference evidence="3" key="1">
    <citation type="submission" date="2017-02" db="EMBL/GenBank/DDBJ databases">
        <authorList>
            <person name="Varghese N."/>
            <person name="Submissions S."/>
        </authorList>
    </citation>
    <scope>NUCLEOTIDE SEQUENCE [LARGE SCALE GENOMIC DNA]</scope>
    <source>
        <strain evidence="3">DSM 22385</strain>
    </source>
</reference>
<dbReference type="InterPro" id="IPR005901">
    <property type="entry name" value="GLPGLI"/>
</dbReference>